<organism evidence="1">
    <name type="scientific">Candidatus Kentrum sp. LFY</name>
    <dbReference type="NCBI Taxonomy" id="2126342"/>
    <lineage>
        <taxon>Bacteria</taxon>
        <taxon>Pseudomonadati</taxon>
        <taxon>Pseudomonadota</taxon>
        <taxon>Gammaproteobacteria</taxon>
        <taxon>Candidatus Kentrum</taxon>
    </lineage>
</organism>
<evidence type="ECO:0000313" key="1">
    <source>
        <dbReference type="EMBL" id="VFJ89292.1"/>
    </source>
</evidence>
<proteinExistence type="predicted"/>
<sequence>MARPAGPLGRIGRWLAQLTEYLPRDGARGPVFWAEGAAQGAAYFYVTIQYPDKKAYAPHGILKADIAMVNTLFISRSASQTSQVLRNASAALPMPNHALSVRDEASPAIVFSDYQ</sequence>
<dbReference type="EMBL" id="CAADFH010000007">
    <property type="protein sequence ID" value="VFJ89292.1"/>
    <property type="molecule type" value="Genomic_DNA"/>
</dbReference>
<accession>A0A450UAV3</accession>
<dbReference type="AlphaFoldDB" id="A0A450UAV3"/>
<name>A0A450UAV3_9GAMM</name>
<protein>
    <submittedName>
        <fullName evidence="1">Uncharacterized protein</fullName>
    </submittedName>
</protein>
<reference evidence="1" key="1">
    <citation type="submission" date="2019-02" db="EMBL/GenBank/DDBJ databases">
        <authorList>
            <person name="Gruber-Vodicka R. H."/>
            <person name="Seah K. B. B."/>
        </authorList>
    </citation>
    <scope>NUCLEOTIDE SEQUENCE</scope>
    <source>
        <strain evidence="1">BECK_M6</strain>
    </source>
</reference>
<gene>
    <name evidence="1" type="ORF">BECKLFY1418A_GA0070994_100713</name>
</gene>